<dbReference type="AlphaFoldDB" id="A0A7Z0ENH4"/>
<evidence type="ECO:0000313" key="1">
    <source>
        <dbReference type="EMBL" id="NYJ35309.1"/>
    </source>
</evidence>
<protein>
    <submittedName>
        <fullName evidence="1">Uncharacterized protein</fullName>
    </submittedName>
</protein>
<proteinExistence type="predicted"/>
<keyword evidence="2" id="KW-1185">Reference proteome</keyword>
<accession>A0A7Z0ENH4</accession>
<name>A0A7Z0ENH4_9ACTN</name>
<organism evidence="1 2">
    <name type="scientific">Nocardiopsis aegyptia</name>
    <dbReference type="NCBI Taxonomy" id="220378"/>
    <lineage>
        <taxon>Bacteria</taxon>
        <taxon>Bacillati</taxon>
        <taxon>Actinomycetota</taxon>
        <taxon>Actinomycetes</taxon>
        <taxon>Streptosporangiales</taxon>
        <taxon>Nocardiopsidaceae</taxon>
        <taxon>Nocardiopsis</taxon>
    </lineage>
</organism>
<comment type="caution">
    <text evidence="1">The sequence shown here is derived from an EMBL/GenBank/DDBJ whole genome shotgun (WGS) entry which is preliminary data.</text>
</comment>
<sequence length="31" mass="3623">MNEHVDWSSMSEEDFVALLRQLIETPEADDD</sequence>
<gene>
    <name evidence="1" type="ORF">HNR10_003190</name>
</gene>
<dbReference type="Proteomes" id="UP000572051">
    <property type="component" value="Unassembled WGS sequence"/>
</dbReference>
<evidence type="ECO:0000313" key="2">
    <source>
        <dbReference type="Proteomes" id="UP000572051"/>
    </source>
</evidence>
<reference evidence="1 2" key="1">
    <citation type="submission" date="2020-07" db="EMBL/GenBank/DDBJ databases">
        <title>Sequencing the genomes of 1000 actinobacteria strains.</title>
        <authorList>
            <person name="Klenk H.-P."/>
        </authorList>
    </citation>
    <scope>NUCLEOTIDE SEQUENCE [LARGE SCALE GENOMIC DNA]</scope>
    <source>
        <strain evidence="1 2">DSM 44442</strain>
    </source>
</reference>
<dbReference type="EMBL" id="JACCFS010000001">
    <property type="protein sequence ID" value="NYJ35309.1"/>
    <property type="molecule type" value="Genomic_DNA"/>
</dbReference>